<evidence type="ECO:0000256" key="6">
    <source>
        <dbReference type="ARBA" id="ARBA00023136"/>
    </source>
</evidence>
<feature type="transmembrane region" description="Helical" evidence="7">
    <location>
        <begin position="183"/>
        <end position="203"/>
    </location>
</feature>
<dbReference type="GO" id="GO:0015297">
    <property type="term" value="F:antiporter activity"/>
    <property type="evidence" value="ECO:0007669"/>
    <property type="project" value="InterPro"/>
</dbReference>
<dbReference type="PIRSF" id="PIRSF006603">
    <property type="entry name" value="DinF"/>
    <property type="match status" value="1"/>
</dbReference>
<keyword evidence="4 7" id="KW-0812">Transmembrane</keyword>
<dbReference type="InterPro" id="IPR047135">
    <property type="entry name" value="YsiQ"/>
</dbReference>
<feature type="transmembrane region" description="Helical" evidence="7">
    <location>
        <begin position="151"/>
        <end position="171"/>
    </location>
</feature>
<feature type="transmembrane region" description="Helical" evidence="7">
    <location>
        <begin position="377"/>
        <end position="395"/>
    </location>
</feature>
<keyword evidence="6 7" id="KW-0472">Membrane</keyword>
<evidence type="ECO:0000256" key="1">
    <source>
        <dbReference type="ARBA" id="ARBA00004651"/>
    </source>
</evidence>
<dbReference type="PANTHER" id="PTHR42925:SF2">
    <property type="entry name" value="NA+ DRIVEN MULTIDRUG EFFLUX PUMP"/>
    <property type="match status" value="1"/>
</dbReference>
<dbReference type="GO" id="GO:0005886">
    <property type="term" value="C:plasma membrane"/>
    <property type="evidence" value="ECO:0007669"/>
    <property type="project" value="UniProtKB-SubCell"/>
</dbReference>
<feature type="transmembrane region" description="Helical" evidence="7">
    <location>
        <begin position="433"/>
        <end position="452"/>
    </location>
</feature>
<proteinExistence type="predicted"/>
<feature type="transmembrane region" description="Helical" evidence="7">
    <location>
        <begin position="110"/>
        <end position="131"/>
    </location>
</feature>
<reference evidence="8 9" key="1">
    <citation type="submission" date="2019-08" db="EMBL/GenBank/DDBJ databases">
        <title>In-depth cultivation of the pig gut microbiome towards novel bacterial diversity and tailored functional studies.</title>
        <authorList>
            <person name="Wylensek D."/>
            <person name="Hitch T.C.A."/>
            <person name="Clavel T."/>
        </authorList>
    </citation>
    <scope>NUCLEOTIDE SEQUENCE [LARGE SCALE GENOMIC DNA]</scope>
    <source>
        <strain evidence="8 9">Oil+RF-744-WCA-WT-11</strain>
    </source>
</reference>
<feature type="transmembrane region" description="Helical" evidence="7">
    <location>
        <begin position="304"/>
        <end position="327"/>
    </location>
</feature>
<dbReference type="RefSeq" id="WP_154527022.1">
    <property type="nucleotide sequence ID" value="NZ_JAQYJL010000028.1"/>
</dbReference>
<organism evidence="8 9">
    <name type="scientific">Porcincola intestinalis</name>
    <dbReference type="NCBI Taxonomy" id="2606632"/>
    <lineage>
        <taxon>Bacteria</taxon>
        <taxon>Bacillati</taxon>
        <taxon>Bacillota</taxon>
        <taxon>Clostridia</taxon>
        <taxon>Lachnospirales</taxon>
        <taxon>Lachnospiraceae</taxon>
        <taxon>Porcincola</taxon>
    </lineage>
</organism>
<evidence type="ECO:0000256" key="7">
    <source>
        <dbReference type="SAM" id="Phobius"/>
    </source>
</evidence>
<comment type="subcellular location">
    <subcellularLocation>
        <location evidence="1">Cell membrane</location>
        <topology evidence="1">Multi-pass membrane protein</topology>
    </subcellularLocation>
</comment>
<comment type="caution">
    <text evidence="8">The sequence shown here is derived from an EMBL/GenBank/DDBJ whole genome shotgun (WGS) entry which is preliminary data.</text>
</comment>
<dbReference type="AlphaFoldDB" id="A0A6L5X895"/>
<dbReference type="InterPro" id="IPR048279">
    <property type="entry name" value="MdtK-like"/>
</dbReference>
<evidence type="ECO:0000313" key="8">
    <source>
        <dbReference type="EMBL" id="MSS15807.1"/>
    </source>
</evidence>
<evidence type="ECO:0000256" key="2">
    <source>
        <dbReference type="ARBA" id="ARBA00022448"/>
    </source>
</evidence>
<sequence>MNRNLKSRKDSSRNIRPHSDYQQLPLLRLIQMISVIAIPVALQNLLTTTGSMVDTIMLASLGERTVGAAGLCAQYSSLMFSGYWGFVGGGMLFFSQFYGSGEHENIRKSYGMTIVFMMISGVTFGALAVFAPMSVMRLYTGSEAIQKIGVRYLQIVGFAYPLQVLAMAQSALLRSIGQVKIPLFGAIASVITNFVINFILIFGKFGFPKMGIRGAAVGTVAAAAVNILVIVVAARIMHLPYLMDVTRHFRWNRKLLSAYLRKSAPIIANEVMIGIGNMLINIVLGHQIESAIAATAVFRTLEGIIIAFFSGFSSAATVLVGTEIGAGRHEEAFSRAYRLIYLCQGLTGIAALLLIMIHNPLLHTMGLSGDSYHTCTAMLYIYSIAAVIRMGNWSMNDTYRAAGDPSFGSMLEITFMFAMVQPAIHIANSLVHAPFLIVFALCYCDEPIRYIIMQLHMYSRKWIRPVSIAGLETIDAFREKYGVQMNRGSRLRG</sequence>
<dbReference type="EMBL" id="VULZ01000015">
    <property type="protein sequence ID" value="MSS15807.1"/>
    <property type="molecule type" value="Genomic_DNA"/>
</dbReference>
<feature type="transmembrane region" description="Helical" evidence="7">
    <location>
        <begin position="215"/>
        <end position="243"/>
    </location>
</feature>
<evidence type="ECO:0000256" key="3">
    <source>
        <dbReference type="ARBA" id="ARBA00022475"/>
    </source>
</evidence>
<dbReference type="Proteomes" id="UP000481852">
    <property type="component" value="Unassembled WGS sequence"/>
</dbReference>
<accession>A0A6L5X895</accession>
<gene>
    <name evidence="8" type="ORF">FYJ35_12335</name>
</gene>
<dbReference type="GO" id="GO:0042910">
    <property type="term" value="F:xenobiotic transmembrane transporter activity"/>
    <property type="evidence" value="ECO:0007669"/>
    <property type="project" value="InterPro"/>
</dbReference>
<dbReference type="Pfam" id="PF01554">
    <property type="entry name" value="MatE"/>
    <property type="match status" value="2"/>
</dbReference>
<feature type="transmembrane region" description="Helical" evidence="7">
    <location>
        <begin position="339"/>
        <end position="357"/>
    </location>
</feature>
<dbReference type="InterPro" id="IPR002528">
    <property type="entry name" value="MATE_fam"/>
</dbReference>
<keyword evidence="3" id="KW-1003">Cell membrane</keyword>
<keyword evidence="9" id="KW-1185">Reference proteome</keyword>
<evidence type="ECO:0000256" key="5">
    <source>
        <dbReference type="ARBA" id="ARBA00022989"/>
    </source>
</evidence>
<feature type="transmembrane region" description="Helical" evidence="7">
    <location>
        <begin position="80"/>
        <end position="98"/>
    </location>
</feature>
<name>A0A6L5X895_9FIRM</name>
<evidence type="ECO:0000256" key="4">
    <source>
        <dbReference type="ARBA" id="ARBA00022692"/>
    </source>
</evidence>
<evidence type="ECO:0000313" key="9">
    <source>
        <dbReference type="Proteomes" id="UP000481852"/>
    </source>
</evidence>
<keyword evidence="2" id="KW-0813">Transport</keyword>
<dbReference type="PANTHER" id="PTHR42925">
    <property type="entry name" value="MULTIDRUG AND TOXIN EFFLUX PROTEIN MATE FAMILY"/>
    <property type="match status" value="1"/>
</dbReference>
<protein>
    <submittedName>
        <fullName evidence="8">MATE family efflux transporter</fullName>
    </submittedName>
</protein>
<feature type="transmembrane region" description="Helical" evidence="7">
    <location>
        <begin position="407"/>
        <end position="427"/>
    </location>
</feature>
<keyword evidence="5 7" id="KW-1133">Transmembrane helix</keyword>